<keyword evidence="7" id="KW-1185">Reference proteome</keyword>
<keyword evidence="4" id="KW-0804">Transcription</keyword>
<dbReference type="PANTHER" id="PTHR30346">
    <property type="entry name" value="TRANSCRIPTIONAL DUAL REGULATOR HCAR-RELATED"/>
    <property type="match status" value="1"/>
</dbReference>
<gene>
    <name evidence="6" type="ORF">IFJ75_05255</name>
</gene>
<dbReference type="GO" id="GO:0003700">
    <property type="term" value="F:DNA-binding transcription factor activity"/>
    <property type="evidence" value="ECO:0007669"/>
    <property type="project" value="InterPro"/>
</dbReference>
<evidence type="ECO:0000256" key="1">
    <source>
        <dbReference type="ARBA" id="ARBA00009437"/>
    </source>
</evidence>
<dbReference type="AlphaFoldDB" id="A0A975C661"/>
<dbReference type="EMBL" id="CP062222">
    <property type="protein sequence ID" value="QTC92302.1"/>
    <property type="molecule type" value="Genomic_DNA"/>
</dbReference>
<dbReference type="InterPro" id="IPR000847">
    <property type="entry name" value="LysR_HTH_N"/>
</dbReference>
<evidence type="ECO:0000259" key="5">
    <source>
        <dbReference type="PROSITE" id="PS50931"/>
    </source>
</evidence>
<evidence type="ECO:0000256" key="2">
    <source>
        <dbReference type="ARBA" id="ARBA00023015"/>
    </source>
</evidence>
<dbReference type="SUPFAM" id="SSF46785">
    <property type="entry name" value="Winged helix' DNA-binding domain"/>
    <property type="match status" value="1"/>
</dbReference>
<dbReference type="RefSeq" id="WP_207931583.1">
    <property type="nucleotide sequence ID" value="NZ_CP062222.1"/>
</dbReference>
<dbReference type="PANTHER" id="PTHR30346:SF0">
    <property type="entry name" value="HCA OPERON TRANSCRIPTIONAL ACTIVATOR HCAR"/>
    <property type="match status" value="1"/>
</dbReference>
<dbReference type="Proteomes" id="UP000663918">
    <property type="component" value="Chromosome"/>
</dbReference>
<keyword evidence="3" id="KW-0238">DNA-binding</keyword>
<dbReference type="Pfam" id="PF03466">
    <property type="entry name" value="LysR_substrate"/>
    <property type="match status" value="1"/>
</dbReference>
<accession>A0A975C661</accession>
<dbReference type="InterPro" id="IPR036388">
    <property type="entry name" value="WH-like_DNA-bd_sf"/>
</dbReference>
<dbReference type="GO" id="GO:0003677">
    <property type="term" value="F:DNA binding"/>
    <property type="evidence" value="ECO:0007669"/>
    <property type="project" value="UniProtKB-KW"/>
</dbReference>
<keyword evidence="2" id="KW-0805">Transcription regulation</keyword>
<sequence>MFELSQLRCFVAVAEELHFGRAAQRLNMTQPPLSRQVQLLERILGVVLLDRTSRSVRLTPAGRSFLIEAKRILRLADSAALATRRIASGDAGRVAVGFTAASGYSFLPNLVDLARTKLPNVDLTLRELVSGEQVEALLTGRIDLGLVRPPLTRPEFDKVRVLTEPLVAALPSGDPRLEKDVISLSDFGDQPMVMYAPEGAGYFHGMLSAMFDEAGVSPQYVQHMAQIHSILALVHARIGAAVVPEAATKLHFEGVEFRPLETSPERPVELFVAWRRDNDNPSLKPLLALIEAQGEHP</sequence>
<dbReference type="CDD" id="cd08447">
    <property type="entry name" value="PBP2_LTTR_aromatics_like_1"/>
    <property type="match status" value="1"/>
</dbReference>
<dbReference type="InterPro" id="IPR005119">
    <property type="entry name" value="LysR_subst-bd"/>
</dbReference>
<reference evidence="6" key="1">
    <citation type="submission" date="2020-09" db="EMBL/GenBank/DDBJ databases">
        <title>Brevundimonas sp. LVF2 isolated from a puddle in Goettingen, Germany.</title>
        <authorList>
            <person name="Friedrich I."/>
            <person name="Klassen A."/>
            <person name="Hannes N."/>
            <person name="Schneider D."/>
            <person name="Hertel R."/>
            <person name="Daniel R."/>
        </authorList>
    </citation>
    <scope>NUCLEOTIDE SEQUENCE</scope>
    <source>
        <strain evidence="6">LVF2</strain>
    </source>
</reference>
<proteinExistence type="inferred from homology"/>
<evidence type="ECO:0000256" key="3">
    <source>
        <dbReference type="ARBA" id="ARBA00023125"/>
    </source>
</evidence>
<evidence type="ECO:0000313" key="6">
    <source>
        <dbReference type="EMBL" id="QTC92302.1"/>
    </source>
</evidence>
<name>A0A975C661_9CAUL</name>
<evidence type="ECO:0000313" key="7">
    <source>
        <dbReference type="Proteomes" id="UP000663918"/>
    </source>
</evidence>
<dbReference type="Gene3D" id="3.40.190.10">
    <property type="entry name" value="Periplasmic binding protein-like II"/>
    <property type="match status" value="2"/>
</dbReference>
<dbReference type="KEGG" id="bgoe:IFJ75_05255"/>
<dbReference type="GO" id="GO:0032993">
    <property type="term" value="C:protein-DNA complex"/>
    <property type="evidence" value="ECO:0007669"/>
    <property type="project" value="TreeGrafter"/>
</dbReference>
<dbReference type="SUPFAM" id="SSF53850">
    <property type="entry name" value="Periplasmic binding protein-like II"/>
    <property type="match status" value="1"/>
</dbReference>
<dbReference type="PRINTS" id="PR00039">
    <property type="entry name" value="HTHLYSR"/>
</dbReference>
<protein>
    <submittedName>
        <fullName evidence="6">LysR family transcriptional regulator</fullName>
    </submittedName>
</protein>
<organism evidence="6 7">
    <name type="scientific">Brevundimonas goettingensis</name>
    <dbReference type="NCBI Taxonomy" id="2774190"/>
    <lineage>
        <taxon>Bacteria</taxon>
        <taxon>Pseudomonadati</taxon>
        <taxon>Pseudomonadota</taxon>
        <taxon>Alphaproteobacteria</taxon>
        <taxon>Caulobacterales</taxon>
        <taxon>Caulobacteraceae</taxon>
        <taxon>Brevundimonas</taxon>
    </lineage>
</organism>
<dbReference type="InterPro" id="IPR036390">
    <property type="entry name" value="WH_DNA-bd_sf"/>
</dbReference>
<dbReference type="FunFam" id="1.10.10.10:FF:000001">
    <property type="entry name" value="LysR family transcriptional regulator"/>
    <property type="match status" value="1"/>
</dbReference>
<dbReference type="Gene3D" id="1.10.10.10">
    <property type="entry name" value="Winged helix-like DNA-binding domain superfamily/Winged helix DNA-binding domain"/>
    <property type="match status" value="1"/>
</dbReference>
<evidence type="ECO:0000256" key="4">
    <source>
        <dbReference type="ARBA" id="ARBA00023163"/>
    </source>
</evidence>
<dbReference type="PROSITE" id="PS50931">
    <property type="entry name" value="HTH_LYSR"/>
    <property type="match status" value="1"/>
</dbReference>
<feature type="domain" description="HTH lysR-type" evidence="5">
    <location>
        <begin position="2"/>
        <end position="59"/>
    </location>
</feature>
<comment type="similarity">
    <text evidence="1">Belongs to the LysR transcriptional regulatory family.</text>
</comment>
<dbReference type="Pfam" id="PF00126">
    <property type="entry name" value="HTH_1"/>
    <property type="match status" value="1"/>
</dbReference>